<dbReference type="Gene3D" id="1.10.287.850">
    <property type="entry name" value="HP0062-like domain"/>
    <property type="match status" value="1"/>
</dbReference>
<reference evidence="2 3" key="1">
    <citation type="submission" date="2019-07" db="EMBL/GenBank/DDBJ databases">
        <title>New Mycobacterium species.</title>
        <authorList>
            <person name="Tortoli E."/>
            <person name="Ghielmetti G."/>
            <person name="Friedel U."/>
            <person name="Trovato A."/>
        </authorList>
    </citation>
    <scope>NUCLEOTIDE SEQUENCE [LARGE SCALE GENOMIC DNA]</scope>
    <source>
        <strain evidence="2 3">16-83</strain>
    </source>
</reference>
<organism evidence="2 3">
    <name type="scientific">Mycobacterium helveticum</name>
    <dbReference type="NCBI Taxonomy" id="2592811"/>
    <lineage>
        <taxon>Bacteria</taxon>
        <taxon>Bacillati</taxon>
        <taxon>Actinomycetota</taxon>
        <taxon>Actinomycetes</taxon>
        <taxon>Mycobacteriales</taxon>
        <taxon>Mycobacteriaceae</taxon>
        <taxon>Mycobacterium</taxon>
    </lineage>
</organism>
<gene>
    <name evidence="2" type="ORF">FPZ47_03245</name>
</gene>
<feature type="domain" description="PE" evidence="1">
    <location>
        <begin position="4"/>
        <end position="94"/>
    </location>
</feature>
<evidence type="ECO:0000313" key="2">
    <source>
        <dbReference type="EMBL" id="TVS91771.1"/>
    </source>
</evidence>
<dbReference type="InterPro" id="IPR000084">
    <property type="entry name" value="PE-PGRS_N"/>
</dbReference>
<dbReference type="InterPro" id="IPR038332">
    <property type="entry name" value="PPE_sf"/>
</dbReference>
<name>A0A557XZS7_9MYCO</name>
<dbReference type="SUPFAM" id="SSF140459">
    <property type="entry name" value="PE/PPE dimer-like"/>
    <property type="match status" value="1"/>
</dbReference>
<evidence type="ECO:0000313" key="3">
    <source>
        <dbReference type="Proteomes" id="UP000320513"/>
    </source>
</evidence>
<sequence>MSFVIAAPSLVESAATDLAGIRSSLAEAASTAAFPTTGIASAAQDEVSIAVATLFGNVGQEFQALNASAQMFHAQFVELMNTGAGAYAAAEAANAGQTLVNGGIVGNIGGTLGGYLGGAEAAAGQFGASVGAGLNGAVTAVQADVNAVSSAILGAPASVTGAMQAGAQGISQAVTGFGNQFQALATGGVPGLITSANVFANQIAGPYDTLVSNTLGNLQTIATTTINNPFPFLNQLVHNQVGYAQTIATAIGTGLVNLPTELANLPATIQAGIQGLLAFNPAPYVQEFINQQIGYVQTVVTGLQSAGQDFLTELAALPSALQTGFQDLLAGNVTGALNAVQQGFQNLFVTGLSAQANLTTGIITVNPTGTLGDLLPILNIPGEMAQNFVNFLPPSIPTQIAQNFTNLLTTFTNAAVTAQLGATTLTLNVPPLATLAFDLVGAPLTTWNAMQSSVGAFLGAVQTGNVSGAIAAVLDAPAVVANGFLNGQMTVALPPFDLIGLPSQTIIPVGGIISPLNPGTILLDGSPFPGPGDTLGTTFGGIVPGLLNYFPQALAEAIGAPLITVP</sequence>
<dbReference type="Pfam" id="PF00934">
    <property type="entry name" value="PE"/>
    <property type="match status" value="1"/>
</dbReference>
<evidence type="ECO:0000259" key="1">
    <source>
        <dbReference type="Pfam" id="PF00934"/>
    </source>
</evidence>
<protein>
    <submittedName>
        <fullName evidence="2">PE family protein</fullName>
    </submittedName>
</protein>
<keyword evidence="3" id="KW-1185">Reference proteome</keyword>
<dbReference type="Proteomes" id="UP000320513">
    <property type="component" value="Unassembled WGS sequence"/>
</dbReference>
<proteinExistence type="predicted"/>
<accession>A0A557XZS7</accession>
<dbReference type="AlphaFoldDB" id="A0A557XZS7"/>
<dbReference type="EMBL" id="VMQU01000008">
    <property type="protein sequence ID" value="TVS91771.1"/>
    <property type="molecule type" value="Genomic_DNA"/>
</dbReference>
<comment type="caution">
    <text evidence="2">The sequence shown here is derived from an EMBL/GenBank/DDBJ whole genome shotgun (WGS) entry which is preliminary data.</text>
</comment>
<dbReference type="OrthoDB" id="4752448at2"/>
<dbReference type="RefSeq" id="WP_144948933.1">
    <property type="nucleotide sequence ID" value="NZ_VMQU01000008.1"/>
</dbReference>